<organism evidence="1 2">
    <name type="scientific">Micromonospora haikouensis</name>
    <dbReference type="NCBI Taxonomy" id="686309"/>
    <lineage>
        <taxon>Bacteria</taxon>
        <taxon>Bacillati</taxon>
        <taxon>Actinomycetota</taxon>
        <taxon>Actinomycetes</taxon>
        <taxon>Micromonosporales</taxon>
        <taxon>Micromonosporaceae</taxon>
        <taxon>Micromonospora</taxon>
    </lineage>
</organism>
<dbReference type="RefSeq" id="WP_091279441.1">
    <property type="nucleotide sequence ID" value="NZ_FMCW01000012.1"/>
</dbReference>
<dbReference type="AlphaFoldDB" id="A0A1C4VYH3"/>
<evidence type="ECO:0000313" key="1">
    <source>
        <dbReference type="EMBL" id="SCE89007.1"/>
    </source>
</evidence>
<dbReference type="Gene3D" id="3.90.79.10">
    <property type="entry name" value="Nucleoside Triphosphate Pyrophosphohydrolase"/>
    <property type="match status" value="1"/>
</dbReference>
<gene>
    <name evidence="1" type="ORF">GA0070558_11247</name>
</gene>
<proteinExistence type="predicted"/>
<accession>A0A1C4VYH3</accession>
<reference evidence="1 2" key="1">
    <citation type="submission" date="2016-06" db="EMBL/GenBank/DDBJ databases">
        <authorList>
            <person name="Kjaerup R.B."/>
            <person name="Dalgaard T.S."/>
            <person name="Juul-Madsen H.R."/>
        </authorList>
    </citation>
    <scope>NUCLEOTIDE SEQUENCE [LARGE SCALE GENOMIC DNA]</scope>
    <source>
        <strain evidence="1 2">DSM 45626</strain>
    </source>
</reference>
<name>A0A1C4VYH3_9ACTN</name>
<protein>
    <submittedName>
        <fullName evidence="1">ADP-ribose pyrophosphatase</fullName>
    </submittedName>
</protein>
<dbReference type="EMBL" id="FMCW01000012">
    <property type="protein sequence ID" value="SCE89007.1"/>
    <property type="molecule type" value="Genomic_DNA"/>
</dbReference>
<sequence length="240" mass="25968">MNGSPDRSRYQDLRAQLPELFDNPPDAAVKILDDPTDVAAAERAKAEELAAQGLPMEWSRTGVAYQDQYLTLVREPVRFPDGTFGTYIRSFPAGGASGVVLLPVLNGAVVLVEHFRHATRRWHLEAPRGFGVPGVPADEQALLELQEEIAAELVSLIDLGLFHPDTGTSTNEVRLYLVEIAAVGAPQTGEGIRAVHTCTPAEVGKLVRDGVITDSFTIAAWTRAWLRGLLPGTGPQLEPE</sequence>
<dbReference type="SUPFAM" id="SSF55811">
    <property type="entry name" value="Nudix"/>
    <property type="match status" value="1"/>
</dbReference>
<dbReference type="CDD" id="cd03424">
    <property type="entry name" value="NUDIX_ADPRase_Nudt5_UGPPase_Nudt14"/>
    <property type="match status" value="1"/>
</dbReference>
<dbReference type="InterPro" id="IPR015797">
    <property type="entry name" value="NUDIX_hydrolase-like_dom_sf"/>
</dbReference>
<evidence type="ECO:0000313" key="2">
    <source>
        <dbReference type="Proteomes" id="UP000199375"/>
    </source>
</evidence>
<dbReference type="Proteomes" id="UP000199375">
    <property type="component" value="Unassembled WGS sequence"/>
</dbReference>